<evidence type="ECO:0000256" key="3">
    <source>
        <dbReference type="ARBA" id="ARBA00022670"/>
    </source>
</evidence>
<dbReference type="GO" id="GO:0005886">
    <property type="term" value="C:plasma membrane"/>
    <property type="evidence" value="ECO:0007669"/>
    <property type="project" value="TreeGrafter"/>
</dbReference>
<feature type="transmembrane region" description="Helical" evidence="8">
    <location>
        <begin position="7"/>
        <end position="27"/>
    </location>
</feature>
<dbReference type="EMBL" id="JABSTU010003557">
    <property type="protein sequence ID" value="KAH7971552.1"/>
    <property type="molecule type" value="Genomic_DNA"/>
</dbReference>
<evidence type="ECO:0000256" key="5">
    <source>
        <dbReference type="ARBA" id="ARBA00022801"/>
    </source>
</evidence>
<sequence length="734" mass="81179">MMMSVRVEAFACIELFTIVGVAAYVFFTPPPERMPRNITCLNLSCFNLGAELYTAMDLRSNPCDDFYQYTCGRWAENHPDYEDQFRYLEARVYRTANDKLRERMEKLPPPDKPLSGADKAALSYLACVEVQTRHIDVPWMISQLLFRRTKDGGGSESLLHPTTAKLTTKDAALRLLVSLALDLDIDVLFKILMAPDPRTNSRRVVSVAHSDSLLKWKRHREQLTTPAATATCIREFVNILSAEHSLRVEVAAALVKMDVEITVKMAAAAAISGNTGTADDKKSFQTGHANPWLEAFNAALGDRGNVTEDEQLFVADPQIFALVREVLDHYPTKHLRYYTAFHAVRQLAPFTSYRLVDALFSPDNQSAAMVYYADACAAAASRLTSFALSSYVFQDLVPQERIQAAYDHLEALKNRTGAMASSWLAKPDQRSALQRLRSLKSLVAWPSRFNDSTGSAVDQFLAHLPDFRGYYIEIYLDAISAIRNREMAQLLDRTPGSEDKIAREEDGPFPGMRPMVRYSAWYGSILVSPSAVLEPLFFNGSDPLSMGAFGHLVAHELWHAALGEMPLGAASQSDLTLGDEHLKRHQCIAEFYTKAGASKQDAAKGSSESVADLVGLEVAYALYREGNGSSPSKGGDVGNVTDITGFTTEHLFFVASCLKWCAATPDSPSKTSLGYITPRMRCNVPVAVMDRARVFAEAFGCKNESKMVQMVAGPNCAGIDEMPMQPPRDYNITA</sequence>
<reference evidence="11" key="1">
    <citation type="journal article" date="2020" name="Cell">
        <title>Large-Scale Comparative Analyses of Tick Genomes Elucidate Their Genetic Diversity and Vector Capacities.</title>
        <authorList>
            <consortium name="Tick Genome and Microbiome Consortium (TIGMIC)"/>
            <person name="Jia N."/>
            <person name="Wang J."/>
            <person name="Shi W."/>
            <person name="Du L."/>
            <person name="Sun Y."/>
            <person name="Zhan W."/>
            <person name="Jiang J.F."/>
            <person name="Wang Q."/>
            <person name="Zhang B."/>
            <person name="Ji P."/>
            <person name="Bell-Sakyi L."/>
            <person name="Cui X.M."/>
            <person name="Yuan T.T."/>
            <person name="Jiang B.G."/>
            <person name="Yang W.F."/>
            <person name="Lam T.T."/>
            <person name="Chang Q.C."/>
            <person name="Ding S.J."/>
            <person name="Wang X.J."/>
            <person name="Zhu J.G."/>
            <person name="Ruan X.D."/>
            <person name="Zhao L."/>
            <person name="Wei J.T."/>
            <person name="Ye R.Z."/>
            <person name="Que T.C."/>
            <person name="Du C.H."/>
            <person name="Zhou Y.H."/>
            <person name="Cheng J.X."/>
            <person name="Dai P.F."/>
            <person name="Guo W.B."/>
            <person name="Han X.H."/>
            <person name="Huang E.J."/>
            <person name="Li L.F."/>
            <person name="Wei W."/>
            <person name="Gao Y.C."/>
            <person name="Liu J.Z."/>
            <person name="Shao H.Z."/>
            <person name="Wang X."/>
            <person name="Wang C.C."/>
            <person name="Yang T.C."/>
            <person name="Huo Q.B."/>
            <person name="Li W."/>
            <person name="Chen H.Y."/>
            <person name="Chen S.E."/>
            <person name="Zhou L.G."/>
            <person name="Ni X.B."/>
            <person name="Tian J.H."/>
            <person name="Sheng Y."/>
            <person name="Liu T."/>
            <person name="Pan Y.S."/>
            <person name="Xia L.Y."/>
            <person name="Li J."/>
            <person name="Zhao F."/>
            <person name="Cao W.C."/>
        </authorList>
    </citation>
    <scope>NUCLEOTIDE SEQUENCE</scope>
    <source>
        <strain evidence="11">Rmic-2018</strain>
    </source>
</reference>
<gene>
    <name evidence="11" type="ORF">HPB51_027105</name>
</gene>
<dbReference type="Pfam" id="PF01431">
    <property type="entry name" value="Peptidase_M13"/>
    <property type="match status" value="1"/>
</dbReference>
<evidence type="ECO:0000313" key="12">
    <source>
        <dbReference type="Proteomes" id="UP000821866"/>
    </source>
</evidence>
<comment type="caution">
    <text evidence="11">The sequence shown here is derived from an EMBL/GenBank/DDBJ whole genome shotgun (WGS) entry which is preliminary data.</text>
</comment>
<dbReference type="Pfam" id="PF05649">
    <property type="entry name" value="Peptidase_M13_N"/>
    <property type="match status" value="1"/>
</dbReference>
<dbReference type="InterPro" id="IPR018497">
    <property type="entry name" value="Peptidase_M13_C"/>
</dbReference>
<evidence type="ECO:0000256" key="7">
    <source>
        <dbReference type="ARBA" id="ARBA00023049"/>
    </source>
</evidence>
<dbReference type="PANTHER" id="PTHR11733:SF241">
    <property type="entry name" value="GH26575P-RELATED"/>
    <property type="match status" value="1"/>
</dbReference>
<dbReference type="AlphaFoldDB" id="A0A9J6D124"/>
<evidence type="ECO:0000256" key="8">
    <source>
        <dbReference type="SAM" id="Phobius"/>
    </source>
</evidence>
<keyword evidence="5" id="KW-0378">Hydrolase</keyword>
<evidence type="ECO:0000256" key="2">
    <source>
        <dbReference type="ARBA" id="ARBA00007357"/>
    </source>
</evidence>
<name>A0A9J6D124_RHIMP</name>
<evidence type="ECO:0000256" key="4">
    <source>
        <dbReference type="ARBA" id="ARBA00022723"/>
    </source>
</evidence>
<evidence type="ECO:0008006" key="13">
    <source>
        <dbReference type="Google" id="ProtNLM"/>
    </source>
</evidence>
<keyword evidence="8" id="KW-0472">Membrane</keyword>
<dbReference type="GO" id="GO:0046872">
    <property type="term" value="F:metal ion binding"/>
    <property type="evidence" value="ECO:0007669"/>
    <property type="project" value="UniProtKB-KW"/>
</dbReference>
<keyword evidence="3" id="KW-0645">Protease</keyword>
<dbReference type="InterPro" id="IPR008753">
    <property type="entry name" value="Peptidase_M13_N"/>
</dbReference>
<keyword evidence="12" id="KW-1185">Reference proteome</keyword>
<dbReference type="Gene3D" id="3.40.390.10">
    <property type="entry name" value="Collagenase (Catalytic Domain)"/>
    <property type="match status" value="1"/>
</dbReference>
<dbReference type="InterPro" id="IPR024079">
    <property type="entry name" value="MetalloPept_cat_dom_sf"/>
</dbReference>
<proteinExistence type="inferred from homology"/>
<comment type="cofactor">
    <cofactor evidence="1">
        <name>Zn(2+)</name>
        <dbReference type="ChEBI" id="CHEBI:29105"/>
    </cofactor>
</comment>
<accession>A0A9J6D124</accession>
<feature type="domain" description="Peptidase M13 C-terminal" evidence="9">
    <location>
        <begin position="520"/>
        <end position="709"/>
    </location>
</feature>
<dbReference type="SUPFAM" id="SSF55486">
    <property type="entry name" value="Metalloproteases ('zincins'), catalytic domain"/>
    <property type="match status" value="1"/>
</dbReference>
<keyword evidence="8" id="KW-1133">Transmembrane helix</keyword>
<keyword evidence="7" id="KW-0482">Metalloprotease</keyword>
<evidence type="ECO:0000313" key="11">
    <source>
        <dbReference type="EMBL" id="KAH7971552.1"/>
    </source>
</evidence>
<keyword evidence="6" id="KW-0862">Zinc</keyword>
<dbReference type="PROSITE" id="PS51885">
    <property type="entry name" value="NEPRILYSIN"/>
    <property type="match status" value="1"/>
</dbReference>
<evidence type="ECO:0000256" key="6">
    <source>
        <dbReference type="ARBA" id="ARBA00022833"/>
    </source>
</evidence>
<evidence type="ECO:0000259" key="9">
    <source>
        <dbReference type="Pfam" id="PF01431"/>
    </source>
</evidence>
<dbReference type="GO" id="GO:0004222">
    <property type="term" value="F:metalloendopeptidase activity"/>
    <property type="evidence" value="ECO:0007669"/>
    <property type="project" value="InterPro"/>
</dbReference>
<evidence type="ECO:0000259" key="10">
    <source>
        <dbReference type="Pfam" id="PF05649"/>
    </source>
</evidence>
<dbReference type="PANTHER" id="PTHR11733">
    <property type="entry name" value="ZINC METALLOPROTEASE FAMILY M13 NEPRILYSIN-RELATED"/>
    <property type="match status" value="1"/>
</dbReference>
<dbReference type="GO" id="GO:0016485">
    <property type="term" value="P:protein processing"/>
    <property type="evidence" value="ECO:0007669"/>
    <property type="project" value="TreeGrafter"/>
</dbReference>
<feature type="domain" description="Peptidase M13 N-terminal" evidence="10">
    <location>
        <begin position="62"/>
        <end position="446"/>
    </location>
</feature>
<dbReference type="InterPro" id="IPR042089">
    <property type="entry name" value="Peptidase_M13_dom_2"/>
</dbReference>
<protein>
    <recommendedName>
        <fullName evidence="13">M13 family peptidase</fullName>
    </recommendedName>
</protein>
<evidence type="ECO:0000256" key="1">
    <source>
        <dbReference type="ARBA" id="ARBA00001947"/>
    </source>
</evidence>
<dbReference type="Gene3D" id="1.10.1380.10">
    <property type="entry name" value="Neutral endopeptidase , domain2"/>
    <property type="match status" value="1"/>
</dbReference>
<comment type="similarity">
    <text evidence="2">Belongs to the peptidase M13 family.</text>
</comment>
<dbReference type="VEuPathDB" id="VectorBase:LOC119184515"/>
<keyword evidence="4" id="KW-0479">Metal-binding</keyword>
<dbReference type="InterPro" id="IPR000718">
    <property type="entry name" value="Peptidase_M13"/>
</dbReference>
<keyword evidence="8" id="KW-0812">Transmembrane</keyword>
<dbReference type="Proteomes" id="UP000821866">
    <property type="component" value="Unassembled WGS sequence"/>
</dbReference>
<organism evidence="11 12">
    <name type="scientific">Rhipicephalus microplus</name>
    <name type="common">Cattle tick</name>
    <name type="synonym">Boophilus microplus</name>
    <dbReference type="NCBI Taxonomy" id="6941"/>
    <lineage>
        <taxon>Eukaryota</taxon>
        <taxon>Metazoa</taxon>
        <taxon>Ecdysozoa</taxon>
        <taxon>Arthropoda</taxon>
        <taxon>Chelicerata</taxon>
        <taxon>Arachnida</taxon>
        <taxon>Acari</taxon>
        <taxon>Parasitiformes</taxon>
        <taxon>Ixodida</taxon>
        <taxon>Ixodoidea</taxon>
        <taxon>Ixodidae</taxon>
        <taxon>Rhipicephalinae</taxon>
        <taxon>Rhipicephalus</taxon>
        <taxon>Boophilus</taxon>
    </lineage>
</organism>
<reference evidence="11" key="2">
    <citation type="submission" date="2021-09" db="EMBL/GenBank/DDBJ databases">
        <authorList>
            <person name="Jia N."/>
            <person name="Wang J."/>
            <person name="Shi W."/>
            <person name="Du L."/>
            <person name="Sun Y."/>
            <person name="Zhan W."/>
            <person name="Jiang J."/>
            <person name="Wang Q."/>
            <person name="Zhang B."/>
            <person name="Ji P."/>
            <person name="Sakyi L.B."/>
            <person name="Cui X."/>
            <person name="Yuan T."/>
            <person name="Jiang B."/>
            <person name="Yang W."/>
            <person name="Lam T.T.-Y."/>
            <person name="Chang Q."/>
            <person name="Ding S."/>
            <person name="Wang X."/>
            <person name="Zhu J."/>
            <person name="Ruan X."/>
            <person name="Zhao L."/>
            <person name="Wei J."/>
            <person name="Que T."/>
            <person name="Du C."/>
            <person name="Cheng J."/>
            <person name="Dai P."/>
            <person name="Han X."/>
            <person name="Huang E."/>
            <person name="Gao Y."/>
            <person name="Liu J."/>
            <person name="Shao H."/>
            <person name="Ye R."/>
            <person name="Li L."/>
            <person name="Wei W."/>
            <person name="Wang X."/>
            <person name="Wang C."/>
            <person name="Huo Q."/>
            <person name="Li W."/>
            <person name="Guo W."/>
            <person name="Chen H."/>
            <person name="Chen S."/>
            <person name="Zhou L."/>
            <person name="Zhou L."/>
            <person name="Ni X."/>
            <person name="Tian J."/>
            <person name="Zhou Y."/>
            <person name="Sheng Y."/>
            <person name="Liu T."/>
            <person name="Pan Y."/>
            <person name="Xia L."/>
            <person name="Li J."/>
            <person name="Zhao F."/>
            <person name="Cao W."/>
        </authorList>
    </citation>
    <scope>NUCLEOTIDE SEQUENCE</scope>
    <source>
        <strain evidence="11">Rmic-2018</strain>
        <tissue evidence="11">Larvae</tissue>
    </source>
</reference>